<feature type="domain" description="Nose resistant-to-fluoxetine protein N-terminal" evidence="2">
    <location>
        <begin position="72"/>
        <end position="117"/>
    </location>
</feature>
<sequence>MTEASHLRGAPGAREQASRQMPDAELWSVSGKVRKVLASKDNPLESVLFPRMWDAITDAGRNSGKYNVSEMCSAGLSIYTKSLDKMEPWAIRMYDATGKESSGLLMGDLTQQGNYDEGILSALLMLNVIGTCLDIKQRLKMADILSGNVMEIGEMGRRFSRFSASIFLHRRSTDTKTEPGGNAEGDVSRCQTQLAEAVSDSLMRRRSSLGAMYHQRRKLSDGWKPLDRDSIVIHKGGIQTLRTISIGVDENSPTDQENSNGTVHYITESGSKSWDTDKINADGLQSADTQVDNNNIPMSSVRTDVGVSQSGLPIDVSTEVVAVNGQLHAGVNDIHDEDNSGEVDGCSEPQVPVPSPTRQTALQNPSTDNLVNPESRDCDNKQLSDASCDERLR</sequence>
<feature type="region of interest" description="Disordered" evidence="1">
    <location>
        <begin position="1"/>
        <end position="22"/>
    </location>
</feature>
<dbReference type="AlphaFoldDB" id="A0A2T7PUR6"/>
<name>A0A2T7PUR6_POMCA</name>
<evidence type="ECO:0000259" key="2">
    <source>
        <dbReference type="Pfam" id="PF20146"/>
    </source>
</evidence>
<organism evidence="3 4">
    <name type="scientific">Pomacea canaliculata</name>
    <name type="common">Golden apple snail</name>
    <dbReference type="NCBI Taxonomy" id="400727"/>
    <lineage>
        <taxon>Eukaryota</taxon>
        <taxon>Metazoa</taxon>
        <taxon>Spiralia</taxon>
        <taxon>Lophotrochozoa</taxon>
        <taxon>Mollusca</taxon>
        <taxon>Gastropoda</taxon>
        <taxon>Caenogastropoda</taxon>
        <taxon>Architaenioglossa</taxon>
        <taxon>Ampullarioidea</taxon>
        <taxon>Ampullariidae</taxon>
        <taxon>Pomacea</taxon>
    </lineage>
</organism>
<dbReference type="OrthoDB" id="207378at2759"/>
<proteinExistence type="predicted"/>
<gene>
    <name evidence="3" type="ORF">C0Q70_04153</name>
</gene>
<feature type="region of interest" description="Disordered" evidence="1">
    <location>
        <begin position="333"/>
        <end position="393"/>
    </location>
</feature>
<feature type="compositionally biased region" description="Polar residues" evidence="1">
    <location>
        <begin position="356"/>
        <end position="372"/>
    </location>
</feature>
<evidence type="ECO:0000256" key="1">
    <source>
        <dbReference type="SAM" id="MobiDB-lite"/>
    </source>
</evidence>
<evidence type="ECO:0000313" key="4">
    <source>
        <dbReference type="Proteomes" id="UP000245119"/>
    </source>
</evidence>
<dbReference type="EMBL" id="PZQS01000002">
    <property type="protein sequence ID" value="PVD37158.1"/>
    <property type="molecule type" value="Genomic_DNA"/>
</dbReference>
<reference evidence="3 4" key="1">
    <citation type="submission" date="2018-04" db="EMBL/GenBank/DDBJ databases">
        <title>The genome of golden apple snail Pomacea canaliculata provides insight into stress tolerance and invasive adaptation.</title>
        <authorList>
            <person name="Liu C."/>
            <person name="Liu B."/>
            <person name="Ren Y."/>
            <person name="Zhang Y."/>
            <person name="Wang H."/>
            <person name="Li S."/>
            <person name="Jiang F."/>
            <person name="Yin L."/>
            <person name="Zhang G."/>
            <person name="Qian W."/>
            <person name="Fan W."/>
        </authorList>
    </citation>
    <scope>NUCLEOTIDE SEQUENCE [LARGE SCALE GENOMIC DNA]</scope>
    <source>
        <strain evidence="3">SZHN2017</strain>
        <tissue evidence="3">Muscle</tissue>
    </source>
</reference>
<keyword evidence="4" id="KW-1185">Reference proteome</keyword>
<evidence type="ECO:0000313" key="3">
    <source>
        <dbReference type="EMBL" id="PVD37158.1"/>
    </source>
</evidence>
<dbReference type="InterPro" id="IPR006621">
    <property type="entry name" value="Nose-resist-to-fluoxetine_N"/>
</dbReference>
<comment type="caution">
    <text evidence="3">The sequence shown here is derived from an EMBL/GenBank/DDBJ whole genome shotgun (WGS) entry which is preliminary data.</text>
</comment>
<protein>
    <recommendedName>
        <fullName evidence="2">Nose resistant-to-fluoxetine protein N-terminal domain-containing protein</fullName>
    </recommendedName>
</protein>
<feature type="compositionally biased region" description="Basic and acidic residues" evidence="1">
    <location>
        <begin position="374"/>
        <end position="393"/>
    </location>
</feature>
<dbReference type="Pfam" id="PF20146">
    <property type="entry name" value="NRF"/>
    <property type="match status" value="1"/>
</dbReference>
<dbReference type="Proteomes" id="UP000245119">
    <property type="component" value="Linkage Group LG2"/>
</dbReference>
<accession>A0A2T7PUR6</accession>